<evidence type="ECO:0000313" key="23">
    <source>
        <dbReference type="Proteomes" id="UP000244162"/>
    </source>
</evidence>
<dbReference type="InterPro" id="IPR041854">
    <property type="entry name" value="BFD-like_2Fe2S-bd_dom_sf"/>
</dbReference>
<evidence type="ECO:0000313" key="22">
    <source>
        <dbReference type="EMBL" id="PTQ10978.1"/>
    </source>
</evidence>
<keyword evidence="11 16" id="KW-0408">Iron</keyword>
<evidence type="ECO:0000256" key="10">
    <source>
        <dbReference type="ARBA" id="ARBA00023002"/>
    </source>
</evidence>
<accession>A0A2T5FXV7</accession>
<comment type="cofactor">
    <cofactor evidence="16">
        <name>siroheme</name>
        <dbReference type="ChEBI" id="CHEBI:60052"/>
    </cofactor>
    <text evidence="16">Binds 1 siroheme per subunit.</text>
</comment>
<evidence type="ECO:0000256" key="5">
    <source>
        <dbReference type="ARBA" id="ARBA00022617"/>
    </source>
</evidence>
<sequence length="831" mass="89620">MDRFVTDLSNMEDGATTPPAGRERLVVIGNGMAGCRAVEELLARDPGRYWITIFGAEPHVNYNRIMLSPVLAGEKAFDDIVINDRAWYDDNGIRLIVSDPVVSIDRANRLVQSRSGRVESYDRLLIATGSDPFIIPVPGHRLDGVISFRDMNDVDRMLTAADKGGDAVVIGGGLLGLEAAHGLTLRGMKVTVLHLMPTLMERQLDEAAGWLLKSALEARGQTILTGADTAEIVGEDHVEGVRLKDGRFIPASLVVMAVGIRPSVALAREAGLAVGRGIQVDDHMVTSDPAILAVGECVEHDGQVYGLVAPLWDMCRALADGLTDSPSGYRGSVTSTKLKVSGIDVFSAGDFSGGEDAQDIVLRDAARGIYKRVVVKEDRIVGAVLYGDTADGAWYFDLLKKGEDIASIRDYLIFGQAFAQGGGATDPKAAVAALSDDAEICGCNGVSKGKVVAAIEGGACTLDAVRACSKASASCGSCTGLVETLLAITLGDEYAGERTVRTMCKCTSFGHDDVRRAIVEKGLKAIPQVMQELHWSTPDGCSSCRPALNYYLLCAWPGEYVDDQQSRFVNERMHANIQKDGTYSVVPRMWGGLTSPKELRAIADVVEKYNAPMVKVTGGQRLDIFGIKKEDLPAVWADLNAAGMVSGHAYGKSLRTVKTCVGSEWCRFGTQDSTGLGVKIERMTWGSWMPHKFKIAVSGCPRNCAEATIKDFGVVCVDSGYELHVGGNGGIKVRATDLLCKVETEEQAMEYCAAFIQLYREEARYLERTAPWIERVGLAHVQQRVVEDAEGRAALADRFRVSQSFSQEDPWAARAAGHESHLHQPLAVAAE</sequence>
<evidence type="ECO:0000256" key="2">
    <source>
        <dbReference type="ARBA" id="ARBA00005096"/>
    </source>
</evidence>
<dbReference type="AlphaFoldDB" id="A0A2T5FXV7"/>
<dbReference type="InterPro" id="IPR016156">
    <property type="entry name" value="FAD/NAD-linked_Rdtase_dimer_sf"/>
</dbReference>
<dbReference type="InterPro" id="IPR012744">
    <property type="entry name" value="Nitri_red_NirB"/>
</dbReference>
<dbReference type="Gene3D" id="3.50.50.60">
    <property type="entry name" value="FAD/NAD(P)-binding domain"/>
    <property type="match status" value="2"/>
</dbReference>
<feature type="binding site" description="axial binding residue" evidence="16">
    <location>
        <position position="704"/>
    </location>
    <ligand>
        <name>siroheme</name>
        <dbReference type="ChEBI" id="CHEBI:60052"/>
    </ligand>
    <ligandPart>
        <name>Fe</name>
        <dbReference type="ChEBI" id="CHEBI:18248"/>
    </ligandPart>
</feature>
<keyword evidence="9 15" id="KW-0274">FAD</keyword>
<name>A0A2T5FXV7_9SPHN</name>
<comment type="similarity">
    <text evidence="3">Belongs to the nitrite and sulfite reductase 4Fe-4S domain family.</text>
</comment>
<keyword evidence="8 16" id="KW-0479">Metal-binding</keyword>
<keyword evidence="10" id="KW-0560">Oxidoreductase</keyword>
<reference evidence="22 23" key="1">
    <citation type="submission" date="2017-09" db="EMBL/GenBank/DDBJ databases">
        <title>Sphingomonas panjinensis sp.nov., isolated from oil-contaminated soil.</title>
        <authorList>
            <person name="Wang L."/>
            <person name="Chen L."/>
        </authorList>
    </citation>
    <scope>NUCLEOTIDE SEQUENCE [LARGE SCALE GENOMIC DNA]</scope>
    <source>
        <strain evidence="22 23">FW-11</strain>
    </source>
</reference>
<feature type="domain" description="Nitrite/Sulfite reductase ferredoxin-like" evidence="18">
    <location>
        <begin position="578"/>
        <end position="642"/>
    </location>
</feature>
<dbReference type="GO" id="GO:0051537">
    <property type="term" value="F:2 iron, 2 sulfur cluster binding"/>
    <property type="evidence" value="ECO:0007669"/>
    <property type="project" value="UniProtKB-KW"/>
</dbReference>
<dbReference type="InterPro" id="IPR041575">
    <property type="entry name" value="Rubredoxin_C"/>
</dbReference>
<comment type="cofactor">
    <cofactor evidence="1 15">
        <name>FAD</name>
        <dbReference type="ChEBI" id="CHEBI:57692"/>
    </cofactor>
</comment>
<dbReference type="PANTHER" id="PTHR43809:SF1">
    <property type="entry name" value="NITRITE REDUCTASE (NADH) LARGE SUBUNIT"/>
    <property type="match status" value="1"/>
</dbReference>
<dbReference type="InterPro" id="IPR023753">
    <property type="entry name" value="FAD/NAD-binding_dom"/>
</dbReference>
<dbReference type="GO" id="GO:0050660">
    <property type="term" value="F:flavin adenine dinucleotide binding"/>
    <property type="evidence" value="ECO:0007669"/>
    <property type="project" value="UniProtKB-UniRule"/>
</dbReference>
<evidence type="ECO:0000256" key="16">
    <source>
        <dbReference type="PIRSR" id="PIRSR037149-1"/>
    </source>
</evidence>
<dbReference type="GO" id="GO:0042128">
    <property type="term" value="P:nitrate assimilation"/>
    <property type="evidence" value="ECO:0007669"/>
    <property type="project" value="UniProtKB-UniRule"/>
</dbReference>
<evidence type="ECO:0000256" key="15">
    <source>
        <dbReference type="PIRNR" id="PIRNR037149"/>
    </source>
</evidence>
<dbReference type="Gene3D" id="3.30.413.10">
    <property type="entry name" value="Sulfite Reductase Hemoprotein, domain 1"/>
    <property type="match status" value="1"/>
</dbReference>
<dbReference type="Proteomes" id="UP000244162">
    <property type="component" value="Unassembled WGS sequence"/>
</dbReference>
<comment type="cofactor">
    <cofactor evidence="16">
        <name>[4Fe-4S] cluster</name>
        <dbReference type="ChEBI" id="CHEBI:49883"/>
    </cofactor>
    <text evidence="16">Binds 1 [4Fe-4S] cluster per subunit.</text>
</comment>
<dbReference type="NCBIfam" id="TIGR02374">
    <property type="entry name" value="nitri_red_nirB"/>
    <property type="match status" value="1"/>
</dbReference>
<dbReference type="Gene3D" id="3.30.390.30">
    <property type="match status" value="1"/>
</dbReference>
<protein>
    <submittedName>
        <fullName evidence="22">Nitrite reductase large subunit</fullName>
    </submittedName>
</protein>
<evidence type="ECO:0000256" key="9">
    <source>
        <dbReference type="ARBA" id="ARBA00022827"/>
    </source>
</evidence>
<evidence type="ECO:0000256" key="11">
    <source>
        <dbReference type="ARBA" id="ARBA00023004"/>
    </source>
</evidence>
<evidence type="ECO:0000256" key="12">
    <source>
        <dbReference type="ARBA" id="ARBA00023014"/>
    </source>
</evidence>
<dbReference type="PANTHER" id="PTHR43809">
    <property type="entry name" value="NITRITE REDUCTASE (NADH) LARGE SUBUNIT"/>
    <property type="match status" value="1"/>
</dbReference>
<dbReference type="UniPathway" id="UPA00653"/>
<dbReference type="CDD" id="cd19943">
    <property type="entry name" value="NirB_Fer2_BFD-like_1"/>
    <property type="match status" value="1"/>
</dbReference>
<keyword evidence="12 16" id="KW-0411">Iron-sulfur</keyword>
<feature type="binding site" evidence="16">
    <location>
        <position position="700"/>
    </location>
    <ligand>
        <name>[4Fe-4S] cluster</name>
        <dbReference type="ChEBI" id="CHEBI:49883"/>
    </ligand>
</feature>
<proteinExistence type="inferred from homology"/>
<dbReference type="CDD" id="cd19944">
    <property type="entry name" value="NirB_Fer2_BFD-like_2"/>
    <property type="match status" value="1"/>
</dbReference>
<dbReference type="GO" id="GO:0050661">
    <property type="term" value="F:NADP binding"/>
    <property type="evidence" value="ECO:0007669"/>
    <property type="project" value="UniProtKB-UniRule"/>
</dbReference>
<dbReference type="GO" id="GO:0046872">
    <property type="term" value="F:metal ion binding"/>
    <property type="evidence" value="ECO:0007669"/>
    <property type="project" value="UniProtKB-KW"/>
</dbReference>
<dbReference type="InterPro" id="IPR005117">
    <property type="entry name" value="NiRdtase/SiRdtase_haem-b_fer"/>
</dbReference>
<dbReference type="Pfam" id="PF03460">
    <property type="entry name" value="NIR_SIR_ferr"/>
    <property type="match status" value="1"/>
</dbReference>
<dbReference type="SUPFAM" id="SSF56014">
    <property type="entry name" value="Nitrite and sulphite reductase 4Fe-4S domain-like"/>
    <property type="match status" value="1"/>
</dbReference>
<dbReference type="Gene3D" id="1.10.10.1100">
    <property type="entry name" value="BFD-like [2Fe-2S]-binding domain"/>
    <property type="match status" value="1"/>
</dbReference>
<dbReference type="PROSITE" id="PS51257">
    <property type="entry name" value="PROKAR_LIPOPROTEIN"/>
    <property type="match status" value="1"/>
</dbReference>
<dbReference type="PIRSF" id="PIRSF037149">
    <property type="entry name" value="NirB"/>
    <property type="match status" value="1"/>
</dbReference>
<keyword evidence="7" id="KW-0001">2Fe-2S</keyword>
<dbReference type="Pfam" id="PF04324">
    <property type="entry name" value="Fer2_BFD"/>
    <property type="match status" value="2"/>
</dbReference>
<feature type="binding site" evidence="16">
    <location>
        <position position="704"/>
    </location>
    <ligand>
        <name>[4Fe-4S] cluster</name>
        <dbReference type="ChEBI" id="CHEBI:49883"/>
    </ligand>
</feature>
<dbReference type="InterPro" id="IPR017121">
    <property type="entry name" value="Nitrite_Rdtase_lsu"/>
</dbReference>
<dbReference type="InterPro" id="IPR006067">
    <property type="entry name" value="NO2/SO3_Rdtase_4Fe4S_dom"/>
</dbReference>
<dbReference type="SUPFAM" id="SSF55124">
    <property type="entry name" value="Nitrite/Sulfite reductase N-terminal domain-like"/>
    <property type="match status" value="1"/>
</dbReference>
<feature type="domain" description="BFD-like [2Fe-2S]-binding" evidence="19">
    <location>
        <begin position="440"/>
        <end position="487"/>
    </location>
</feature>
<feature type="domain" description="BFD-like [2Fe-2S]-binding" evidence="19">
    <location>
        <begin position="503"/>
        <end position="552"/>
    </location>
</feature>
<evidence type="ECO:0000256" key="3">
    <source>
        <dbReference type="ARBA" id="ARBA00010429"/>
    </source>
</evidence>
<evidence type="ECO:0000259" key="18">
    <source>
        <dbReference type="Pfam" id="PF03460"/>
    </source>
</evidence>
<evidence type="ECO:0000259" key="17">
    <source>
        <dbReference type="Pfam" id="PF01077"/>
    </source>
</evidence>
<dbReference type="InterPro" id="IPR052034">
    <property type="entry name" value="NasD-like"/>
</dbReference>
<dbReference type="Pfam" id="PF01077">
    <property type="entry name" value="NIR_SIR"/>
    <property type="match status" value="1"/>
</dbReference>
<dbReference type="InterPro" id="IPR045854">
    <property type="entry name" value="NO2/SO3_Rdtase_4Fe4S_sf"/>
</dbReference>
<evidence type="ECO:0000256" key="6">
    <source>
        <dbReference type="ARBA" id="ARBA00022630"/>
    </source>
</evidence>
<dbReference type="PRINTS" id="PR00397">
    <property type="entry name" value="SIROHAEM"/>
</dbReference>
<keyword evidence="6 15" id="KW-0285">Flavoprotein</keyword>
<dbReference type="Pfam" id="PF18267">
    <property type="entry name" value="Rubredoxin_C"/>
    <property type="match status" value="1"/>
</dbReference>
<feature type="binding site" evidence="16">
    <location>
        <position position="666"/>
    </location>
    <ligand>
        <name>[4Fe-4S] cluster</name>
        <dbReference type="ChEBI" id="CHEBI:49883"/>
    </ligand>
</feature>
<dbReference type="SUPFAM" id="SSF51905">
    <property type="entry name" value="FAD/NAD(P)-binding domain"/>
    <property type="match status" value="2"/>
</dbReference>
<evidence type="ECO:0000256" key="1">
    <source>
        <dbReference type="ARBA" id="ARBA00001974"/>
    </source>
</evidence>
<dbReference type="InterPro" id="IPR007419">
    <property type="entry name" value="BFD-like_2Fe2S-bd_dom"/>
</dbReference>
<comment type="cofactor">
    <cofactor evidence="14">
        <name>[2Fe-2S] cluster</name>
        <dbReference type="ChEBI" id="CHEBI:190135"/>
    </cofactor>
</comment>
<dbReference type="InterPro" id="IPR036136">
    <property type="entry name" value="Nit/Sulf_reduc_fer-like_dom_sf"/>
</dbReference>
<dbReference type="PROSITE" id="PS00365">
    <property type="entry name" value="NIR_SIR"/>
    <property type="match status" value="1"/>
</dbReference>
<evidence type="ECO:0000259" key="19">
    <source>
        <dbReference type="Pfam" id="PF04324"/>
    </source>
</evidence>
<dbReference type="PRINTS" id="PR00411">
    <property type="entry name" value="PNDRDTASEI"/>
</dbReference>
<dbReference type="GO" id="GO:0020037">
    <property type="term" value="F:heme binding"/>
    <property type="evidence" value="ECO:0007669"/>
    <property type="project" value="InterPro"/>
</dbReference>
<feature type="binding site" evidence="16">
    <location>
        <position position="660"/>
    </location>
    <ligand>
        <name>[4Fe-4S] cluster</name>
        <dbReference type="ChEBI" id="CHEBI:49883"/>
    </ligand>
</feature>
<comment type="pathway">
    <text evidence="2">Nitrogen metabolism; nitrate reduction (assimilation).</text>
</comment>
<evidence type="ECO:0000256" key="7">
    <source>
        <dbReference type="ARBA" id="ARBA00022714"/>
    </source>
</evidence>
<evidence type="ECO:0000259" key="20">
    <source>
        <dbReference type="Pfam" id="PF07992"/>
    </source>
</evidence>
<comment type="caution">
    <text evidence="22">The sequence shown here is derived from an EMBL/GenBank/DDBJ whole genome shotgun (WGS) entry which is preliminary data.</text>
</comment>
<evidence type="ECO:0000259" key="21">
    <source>
        <dbReference type="Pfam" id="PF18267"/>
    </source>
</evidence>
<dbReference type="EMBL" id="NWBU01000009">
    <property type="protein sequence ID" value="PTQ10978.1"/>
    <property type="molecule type" value="Genomic_DNA"/>
</dbReference>
<feature type="domain" description="NADH-rubredoxin oxidoreductase C-terminal" evidence="21">
    <location>
        <begin position="335"/>
        <end position="402"/>
    </location>
</feature>
<organism evidence="22 23">
    <name type="scientific">Sphingomonas oleivorans</name>
    <dbReference type="NCBI Taxonomy" id="1735121"/>
    <lineage>
        <taxon>Bacteria</taxon>
        <taxon>Pseudomonadati</taxon>
        <taxon>Pseudomonadota</taxon>
        <taxon>Alphaproteobacteria</taxon>
        <taxon>Sphingomonadales</taxon>
        <taxon>Sphingomonadaceae</taxon>
        <taxon>Sphingomonas</taxon>
    </lineage>
</organism>
<evidence type="ECO:0000256" key="8">
    <source>
        <dbReference type="ARBA" id="ARBA00022723"/>
    </source>
</evidence>
<dbReference type="OrthoDB" id="9768666at2"/>
<dbReference type="GO" id="GO:0051539">
    <property type="term" value="F:4 iron, 4 sulfur cluster binding"/>
    <property type="evidence" value="ECO:0007669"/>
    <property type="project" value="UniProtKB-KW"/>
</dbReference>
<dbReference type="Gene3D" id="3.90.480.10">
    <property type="entry name" value="Sulfite Reductase Hemoprotein,Domain 2"/>
    <property type="match status" value="1"/>
</dbReference>
<keyword evidence="5 16" id="KW-0349">Heme</keyword>
<dbReference type="InterPro" id="IPR006066">
    <property type="entry name" value="NO2/SO3_Rdtase_FeS/sirohaem_BS"/>
</dbReference>
<evidence type="ECO:0000256" key="13">
    <source>
        <dbReference type="ARBA" id="ARBA00023063"/>
    </source>
</evidence>
<feature type="domain" description="Nitrite/sulphite reductase 4Fe-4S" evidence="17">
    <location>
        <begin position="651"/>
        <end position="789"/>
    </location>
</feature>
<gene>
    <name evidence="22" type="ORF">CLG96_10220</name>
</gene>
<dbReference type="PRINTS" id="PR00368">
    <property type="entry name" value="FADPNR"/>
</dbReference>
<evidence type="ECO:0000256" key="4">
    <source>
        <dbReference type="ARBA" id="ARBA00022485"/>
    </source>
</evidence>
<dbReference type="Pfam" id="PF07992">
    <property type="entry name" value="Pyr_redox_2"/>
    <property type="match status" value="1"/>
</dbReference>
<keyword evidence="13 15" id="KW-0534">Nitrate assimilation</keyword>
<evidence type="ECO:0000256" key="14">
    <source>
        <dbReference type="ARBA" id="ARBA00034078"/>
    </source>
</evidence>
<feature type="domain" description="FAD/NAD(P)-binding" evidence="20">
    <location>
        <begin position="24"/>
        <end position="298"/>
    </location>
</feature>
<keyword evidence="4 16" id="KW-0004">4Fe-4S</keyword>
<dbReference type="GO" id="GO:0098809">
    <property type="term" value="F:nitrite reductase activity"/>
    <property type="evidence" value="ECO:0007669"/>
    <property type="project" value="InterPro"/>
</dbReference>
<keyword evidence="23" id="KW-1185">Reference proteome</keyword>
<dbReference type="InterPro" id="IPR036188">
    <property type="entry name" value="FAD/NAD-bd_sf"/>
</dbReference>